<dbReference type="GO" id="GO:0006874">
    <property type="term" value="P:intracellular calcium ion homeostasis"/>
    <property type="evidence" value="ECO:0007669"/>
    <property type="project" value="TreeGrafter"/>
</dbReference>
<protein>
    <submittedName>
        <fullName evidence="7">Calcium/sodium:proton antiporter</fullName>
    </submittedName>
</protein>
<feature type="transmembrane region" description="Helical" evidence="5">
    <location>
        <begin position="34"/>
        <end position="56"/>
    </location>
</feature>
<dbReference type="InterPro" id="IPR044880">
    <property type="entry name" value="NCX_ion-bd_dom_sf"/>
</dbReference>
<feature type="transmembrane region" description="Helical" evidence="5">
    <location>
        <begin position="130"/>
        <end position="147"/>
    </location>
</feature>
<evidence type="ECO:0000256" key="3">
    <source>
        <dbReference type="ARBA" id="ARBA00022989"/>
    </source>
</evidence>
<feature type="transmembrane region" description="Helical" evidence="5">
    <location>
        <begin position="171"/>
        <end position="188"/>
    </location>
</feature>
<evidence type="ECO:0000313" key="7">
    <source>
        <dbReference type="EMBL" id="KKF37343.1"/>
    </source>
</evidence>
<comment type="caution">
    <text evidence="7">The sequence shown here is derived from an EMBL/GenBank/DDBJ whole genome shotgun (WGS) entry which is preliminary data.</text>
</comment>
<feature type="transmembrane region" description="Helical" evidence="5">
    <location>
        <begin position="68"/>
        <end position="93"/>
    </location>
</feature>
<dbReference type="NCBIfam" id="NF008005">
    <property type="entry name" value="PRK10734.1"/>
    <property type="match status" value="1"/>
</dbReference>
<evidence type="ECO:0000256" key="1">
    <source>
        <dbReference type="ARBA" id="ARBA00004141"/>
    </source>
</evidence>
<dbReference type="InterPro" id="IPR004837">
    <property type="entry name" value="NaCa_Exmemb"/>
</dbReference>
<keyword evidence="4 5" id="KW-0472">Membrane</keyword>
<keyword evidence="3 5" id="KW-1133">Transmembrane helix</keyword>
<accession>A0A0M2KJC5</accession>
<proteinExistence type="predicted"/>
<dbReference type="PANTHER" id="PTHR10846">
    <property type="entry name" value="SODIUM/POTASSIUM/CALCIUM EXCHANGER"/>
    <property type="match status" value="1"/>
</dbReference>
<evidence type="ECO:0000259" key="6">
    <source>
        <dbReference type="Pfam" id="PF01699"/>
    </source>
</evidence>
<evidence type="ECO:0000313" key="8">
    <source>
        <dbReference type="Proteomes" id="UP000033924"/>
    </source>
</evidence>
<sequence>MLVATALLIIGLVLLVYGADRLVFSAAILCRRLSIPPLIIGMTVVGIGTSLPELIISFSASTHGQMDIAVGTAIGSNITNILLILGGAALLHPLTIHSNLIRRELPLMLLVTLLCGVMLFDNALSRNDGFALIAIAAIYLTFIVKIARKAERDNNDVLTREQLAELPHDEVGNTVAFLWLAVALIILPMSTRMVIDNATVIADFFGVSELVIGLTIISVGTSLPELATVFAGAMKGEDDIAVGNLIGSNIYNIAIVLGVPALVHPGTVDMQAFARDYWIMLGISALFTIICLQRSRRIGRVAGAVFLIGFIAWVAMLYWLPSTTFWLKD</sequence>
<dbReference type="PANTHER" id="PTHR10846:SF8">
    <property type="entry name" value="INNER MEMBRANE PROTEIN YRBG"/>
    <property type="match status" value="1"/>
</dbReference>
<keyword evidence="8" id="KW-1185">Reference proteome</keyword>
<dbReference type="Pfam" id="PF01699">
    <property type="entry name" value="Na_Ca_ex"/>
    <property type="match status" value="2"/>
</dbReference>
<gene>
    <name evidence="7" type="ORF">SY86_21115</name>
</gene>
<name>A0A0M2KJC5_9GAMM</name>
<feature type="transmembrane region" description="Helical" evidence="5">
    <location>
        <begin position="105"/>
        <end position="123"/>
    </location>
</feature>
<feature type="domain" description="Sodium/calcium exchanger membrane region" evidence="6">
    <location>
        <begin position="4"/>
        <end position="144"/>
    </location>
</feature>
<keyword evidence="2 5" id="KW-0812">Transmembrane</keyword>
<dbReference type="GO" id="GO:0005886">
    <property type="term" value="C:plasma membrane"/>
    <property type="evidence" value="ECO:0007669"/>
    <property type="project" value="TreeGrafter"/>
</dbReference>
<evidence type="ECO:0000256" key="5">
    <source>
        <dbReference type="SAM" id="Phobius"/>
    </source>
</evidence>
<dbReference type="NCBIfam" id="TIGR00367">
    <property type="entry name" value="calcium/sodium antiporter"/>
    <property type="match status" value="1"/>
</dbReference>
<dbReference type="GO" id="GO:0005262">
    <property type="term" value="F:calcium channel activity"/>
    <property type="evidence" value="ECO:0007669"/>
    <property type="project" value="TreeGrafter"/>
</dbReference>
<organism evidence="7 8">
    <name type="scientific">Erwinia tracheiphila</name>
    <dbReference type="NCBI Taxonomy" id="65700"/>
    <lineage>
        <taxon>Bacteria</taxon>
        <taxon>Pseudomonadati</taxon>
        <taxon>Pseudomonadota</taxon>
        <taxon>Gammaproteobacteria</taxon>
        <taxon>Enterobacterales</taxon>
        <taxon>Erwiniaceae</taxon>
        <taxon>Erwinia</taxon>
    </lineage>
</organism>
<dbReference type="EMBL" id="JXNU01000003">
    <property type="protein sequence ID" value="KKF37343.1"/>
    <property type="molecule type" value="Genomic_DNA"/>
</dbReference>
<dbReference type="GO" id="GO:0008273">
    <property type="term" value="F:calcium, potassium:sodium antiporter activity"/>
    <property type="evidence" value="ECO:0007669"/>
    <property type="project" value="TreeGrafter"/>
</dbReference>
<feature type="domain" description="Sodium/calcium exchanger membrane region" evidence="6">
    <location>
        <begin position="176"/>
        <end position="319"/>
    </location>
</feature>
<dbReference type="AlphaFoldDB" id="A0A0M2KJC5"/>
<comment type="subcellular location">
    <subcellularLocation>
        <location evidence="1">Membrane</location>
        <topology evidence="1">Multi-pass membrane protein</topology>
    </subcellularLocation>
</comment>
<dbReference type="InterPro" id="IPR004481">
    <property type="entry name" value="K/Na/Ca-exchanger"/>
</dbReference>
<dbReference type="STRING" id="65700.SY86_21115"/>
<dbReference type="RefSeq" id="WP_016190565.1">
    <property type="nucleotide sequence ID" value="NZ_CP089932.1"/>
</dbReference>
<feature type="transmembrane region" description="Helical" evidence="5">
    <location>
        <begin position="277"/>
        <end position="294"/>
    </location>
</feature>
<feature type="transmembrane region" description="Helical" evidence="5">
    <location>
        <begin position="301"/>
        <end position="320"/>
    </location>
</feature>
<dbReference type="PATRIC" id="fig|65700.7.peg.5267"/>
<dbReference type="Gene3D" id="1.20.1420.30">
    <property type="entry name" value="NCX, central ion-binding region"/>
    <property type="match status" value="2"/>
</dbReference>
<dbReference type="Proteomes" id="UP000033924">
    <property type="component" value="Unassembled WGS sequence"/>
</dbReference>
<evidence type="ECO:0000256" key="2">
    <source>
        <dbReference type="ARBA" id="ARBA00022692"/>
    </source>
</evidence>
<reference evidence="7 8" key="1">
    <citation type="submission" date="2015-01" db="EMBL/GenBank/DDBJ databases">
        <title>Erwinia tracheiphila.</title>
        <authorList>
            <person name="Shapiro L.R."/>
        </authorList>
    </citation>
    <scope>NUCLEOTIDE SEQUENCE [LARGE SCALE GENOMIC DNA]</scope>
    <source>
        <strain evidence="7 8">BuffGH</strain>
    </source>
</reference>
<evidence type="ECO:0000256" key="4">
    <source>
        <dbReference type="ARBA" id="ARBA00023136"/>
    </source>
</evidence>